<organism evidence="1 2">
    <name type="scientific">Trichinella spiralis</name>
    <name type="common">Trichina worm</name>
    <dbReference type="NCBI Taxonomy" id="6334"/>
    <lineage>
        <taxon>Eukaryota</taxon>
        <taxon>Metazoa</taxon>
        <taxon>Ecdysozoa</taxon>
        <taxon>Nematoda</taxon>
        <taxon>Enoplea</taxon>
        <taxon>Dorylaimia</taxon>
        <taxon>Trichinellida</taxon>
        <taxon>Trichinellidae</taxon>
        <taxon>Trichinella</taxon>
    </lineage>
</organism>
<accession>A0ABR3KWR5</accession>
<name>A0ABR3KWR5_TRISP</name>
<keyword evidence="2" id="KW-1185">Reference proteome</keyword>
<proteinExistence type="predicted"/>
<reference evidence="1 2" key="1">
    <citation type="submission" date="2024-07" db="EMBL/GenBank/DDBJ databases">
        <title>Enhanced genomic and transcriptomic resources for Trichinella pseudospiralis and T. spiralis underpin the discovery of pronounced molecular differences between stages and species.</title>
        <authorList>
            <person name="Pasi K.K."/>
            <person name="La Rosa G."/>
            <person name="Gomez-Morales M.A."/>
            <person name="Tosini F."/>
            <person name="Sumanam S."/>
            <person name="Young N.D."/>
            <person name="Chang B.C."/>
            <person name="Robin G.B."/>
        </authorList>
    </citation>
    <scope>NUCLEOTIDE SEQUENCE [LARGE SCALE GENOMIC DNA]</scope>
    <source>
        <strain evidence="1">ISS534</strain>
    </source>
</reference>
<sequence length="79" mass="9199">MTFLLCNIEHYSVSIGRKIRKNKKRNDFKNVTKKHAYLPVYACMKLNKKRWQLAVVTSSVQIERTEFQCQCATAPGTPH</sequence>
<dbReference type="EMBL" id="JBEUSY010000120">
    <property type="protein sequence ID" value="KAL1245027.1"/>
    <property type="molecule type" value="Genomic_DNA"/>
</dbReference>
<gene>
    <name evidence="1" type="ORF">TSPI_07875</name>
</gene>
<evidence type="ECO:0000313" key="2">
    <source>
        <dbReference type="Proteomes" id="UP001558632"/>
    </source>
</evidence>
<evidence type="ECO:0000313" key="1">
    <source>
        <dbReference type="EMBL" id="KAL1245027.1"/>
    </source>
</evidence>
<comment type="caution">
    <text evidence="1">The sequence shown here is derived from an EMBL/GenBank/DDBJ whole genome shotgun (WGS) entry which is preliminary data.</text>
</comment>
<protein>
    <submittedName>
        <fullName evidence="1">Chitin synthase</fullName>
    </submittedName>
</protein>
<dbReference type="Proteomes" id="UP001558632">
    <property type="component" value="Unassembled WGS sequence"/>
</dbReference>